<feature type="domain" description="PIN" evidence="1">
    <location>
        <begin position="18"/>
        <end position="165"/>
    </location>
</feature>
<proteinExistence type="predicted"/>
<dbReference type="AlphaFoldDB" id="A0A2T5C1T5"/>
<gene>
    <name evidence="2" type="ORF">C8N47_10714</name>
</gene>
<dbReference type="Pfam" id="PF01850">
    <property type="entry name" value="PIN"/>
    <property type="match status" value="1"/>
</dbReference>
<organism evidence="2 3">
    <name type="scientific">Mangrovibacterium marinum</name>
    <dbReference type="NCBI Taxonomy" id="1639118"/>
    <lineage>
        <taxon>Bacteria</taxon>
        <taxon>Pseudomonadati</taxon>
        <taxon>Bacteroidota</taxon>
        <taxon>Bacteroidia</taxon>
        <taxon>Marinilabiliales</taxon>
        <taxon>Prolixibacteraceae</taxon>
        <taxon>Mangrovibacterium</taxon>
    </lineage>
</organism>
<keyword evidence="3" id="KW-1185">Reference proteome</keyword>
<protein>
    <submittedName>
        <fullName evidence="2">Putative nucleic acid-binding protein</fullName>
    </submittedName>
</protein>
<dbReference type="OrthoDB" id="1493860at2"/>
<sequence length="182" mass="20782">MAGRYSLSRVNSISGRPVFFDANVLIYIFWPTGLYRWESNYSAVFGQLLRQSNELYVDFLVISEVINRIHRVEYEKYLAISGANKATLNYKAYRDSEEGERALADIYLIVETSILSCFTVVGKMFTEADILSFLKVEQLDIMDKAILSICQENSFVLCTNDRDYKSSDIDILTSNPAILNHA</sequence>
<dbReference type="InterPro" id="IPR002716">
    <property type="entry name" value="PIN_dom"/>
</dbReference>
<evidence type="ECO:0000313" key="3">
    <source>
        <dbReference type="Proteomes" id="UP000243525"/>
    </source>
</evidence>
<dbReference type="InterPro" id="IPR029060">
    <property type="entry name" value="PIN-like_dom_sf"/>
</dbReference>
<reference evidence="2 3" key="1">
    <citation type="submission" date="2018-04" db="EMBL/GenBank/DDBJ databases">
        <title>Genomic Encyclopedia of Archaeal and Bacterial Type Strains, Phase II (KMG-II): from individual species to whole genera.</title>
        <authorList>
            <person name="Goeker M."/>
        </authorList>
    </citation>
    <scope>NUCLEOTIDE SEQUENCE [LARGE SCALE GENOMIC DNA]</scope>
    <source>
        <strain evidence="2 3">DSM 28823</strain>
    </source>
</reference>
<dbReference type="EMBL" id="QAAD01000007">
    <property type="protein sequence ID" value="PTN08659.1"/>
    <property type="molecule type" value="Genomic_DNA"/>
</dbReference>
<dbReference type="Proteomes" id="UP000243525">
    <property type="component" value="Unassembled WGS sequence"/>
</dbReference>
<name>A0A2T5C1T5_9BACT</name>
<dbReference type="Gene3D" id="3.40.50.1010">
    <property type="entry name" value="5'-nuclease"/>
    <property type="match status" value="1"/>
</dbReference>
<comment type="caution">
    <text evidence="2">The sequence shown here is derived from an EMBL/GenBank/DDBJ whole genome shotgun (WGS) entry which is preliminary data.</text>
</comment>
<accession>A0A2T5C1T5</accession>
<dbReference type="SUPFAM" id="SSF88723">
    <property type="entry name" value="PIN domain-like"/>
    <property type="match status" value="1"/>
</dbReference>
<dbReference type="RefSeq" id="WP_107822056.1">
    <property type="nucleotide sequence ID" value="NZ_OY782574.1"/>
</dbReference>
<evidence type="ECO:0000259" key="1">
    <source>
        <dbReference type="Pfam" id="PF01850"/>
    </source>
</evidence>
<evidence type="ECO:0000313" key="2">
    <source>
        <dbReference type="EMBL" id="PTN08659.1"/>
    </source>
</evidence>